<dbReference type="EMBL" id="JBHTIS010000603">
    <property type="protein sequence ID" value="MFD1046307.1"/>
    <property type="molecule type" value="Genomic_DNA"/>
</dbReference>
<evidence type="ECO:0000256" key="1">
    <source>
        <dbReference type="SAM" id="MobiDB-lite"/>
    </source>
</evidence>
<keyword evidence="2" id="KW-0808">Transferase</keyword>
<keyword evidence="3" id="KW-1185">Reference proteome</keyword>
<evidence type="ECO:0000313" key="3">
    <source>
        <dbReference type="Proteomes" id="UP001597045"/>
    </source>
</evidence>
<dbReference type="SUPFAM" id="SSF53756">
    <property type="entry name" value="UDP-Glycosyltransferase/glycogen phosphorylase"/>
    <property type="match status" value="1"/>
</dbReference>
<dbReference type="Proteomes" id="UP001597045">
    <property type="component" value="Unassembled WGS sequence"/>
</dbReference>
<feature type="region of interest" description="Disordered" evidence="1">
    <location>
        <begin position="105"/>
        <end position="136"/>
    </location>
</feature>
<keyword evidence="2" id="KW-0328">Glycosyltransferase</keyword>
<dbReference type="GO" id="GO:0016757">
    <property type="term" value="F:glycosyltransferase activity"/>
    <property type="evidence" value="ECO:0007669"/>
    <property type="project" value="UniProtKB-KW"/>
</dbReference>
<dbReference type="EC" id="2.4.-.-" evidence="2"/>
<evidence type="ECO:0000313" key="2">
    <source>
        <dbReference type="EMBL" id="MFD1046307.1"/>
    </source>
</evidence>
<comment type="caution">
    <text evidence="2">The sequence shown here is derived from an EMBL/GenBank/DDBJ whole genome shotgun (WGS) entry which is preliminary data.</text>
</comment>
<proteinExistence type="predicted"/>
<reference evidence="3" key="1">
    <citation type="journal article" date="2019" name="Int. J. Syst. Evol. Microbiol.">
        <title>The Global Catalogue of Microorganisms (GCM) 10K type strain sequencing project: providing services to taxonomists for standard genome sequencing and annotation.</title>
        <authorList>
            <consortium name="The Broad Institute Genomics Platform"/>
            <consortium name="The Broad Institute Genome Sequencing Center for Infectious Disease"/>
            <person name="Wu L."/>
            <person name="Ma J."/>
        </authorList>
    </citation>
    <scope>NUCLEOTIDE SEQUENCE [LARGE SCALE GENOMIC DNA]</scope>
    <source>
        <strain evidence="3">JCM 31486</strain>
    </source>
</reference>
<sequence length="136" mass="14720">MLPSRVEGFGLVALEAIAQGTPVLVSDRSGVAETLREHLGRLAEPMIVRVTDSLDVDVPAWTSAIQQVLDDPEDAFDYAFTVRARLCYRLRWDNVADTLLTRACTSRPARPGGPRPGRPLGLRPGPLSGRSTGVRG</sequence>
<protein>
    <submittedName>
        <fullName evidence="2">Glycosyltransferase</fullName>
        <ecNumber evidence="2">2.4.-.-</ecNumber>
    </submittedName>
</protein>
<dbReference type="Gene3D" id="3.40.50.2000">
    <property type="entry name" value="Glycogen Phosphorylase B"/>
    <property type="match status" value="1"/>
</dbReference>
<name>A0ABW3M6N1_9PSEU</name>
<feature type="compositionally biased region" description="Low complexity" evidence="1">
    <location>
        <begin position="118"/>
        <end position="136"/>
    </location>
</feature>
<organism evidence="2 3">
    <name type="scientific">Kibdelosporangium lantanae</name>
    <dbReference type="NCBI Taxonomy" id="1497396"/>
    <lineage>
        <taxon>Bacteria</taxon>
        <taxon>Bacillati</taxon>
        <taxon>Actinomycetota</taxon>
        <taxon>Actinomycetes</taxon>
        <taxon>Pseudonocardiales</taxon>
        <taxon>Pseudonocardiaceae</taxon>
        <taxon>Kibdelosporangium</taxon>
    </lineage>
</organism>
<dbReference type="Pfam" id="PF20706">
    <property type="entry name" value="GT4-conflict"/>
    <property type="match status" value="1"/>
</dbReference>
<gene>
    <name evidence="2" type="ORF">ACFQ1S_12450</name>
</gene>
<accession>A0ABW3M6N1</accession>